<dbReference type="SUPFAM" id="SSF103481">
    <property type="entry name" value="Multidrug resistance efflux transporter EmrE"/>
    <property type="match status" value="2"/>
</dbReference>
<feature type="transmembrane region" description="Helical" evidence="3">
    <location>
        <begin position="181"/>
        <end position="201"/>
    </location>
</feature>
<evidence type="ECO:0000259" key="4">
    <source>
        <dbReference type="Pfam" id="PF00892"/>
    </source>
</evidence>
<evidence type="ECO:0000256" key="2">
    <source>
        <dbReference type="ARBA" id="ARBA00007362"/>
    </source>
</evidence>
<organism evidence="5 6">
    <name type="scientific">Tumebacillus amylolyticus</name>
    <dbReference type="NCBI Taxonomy" id="2801339"/>
    <lineage>
        <taxon>Bacteria</taxon>
        <taxon>Bacillati</taxon>
        <taxon>Bacillota</taxon>
        <taxon>Bacilli</taxon>
        <taxon>Bacillales</taxon>
        <taxon>Alicyclobacillaceae</taxon>
        <taxon>Tumebacillus</taxon>
    </lineage>
</organism>
<feature type="transmembrane region" description="Helical" evidence="3">
    <location>
        <begin position="42"/>
        <end position="61"/>
    </location>
</feature>
<comment type="caution">
    <text evidence="5">The sequence shown here is derived from an EMBL/GenBank/DDBJ whole genome shotgun (WGS) entry which is preliminary data.</text>
</comment>
<feature type="transmembrane region" description="Helical" evidence="3">
    <location>
        <begin position="269"/>
        <end position="290"/>
    </location>
</feature>
<dbReference type="EMBL" id="JAEQNB010000009">
    <property type="protein sequence ID" value="MBL0389257.1"/>
    <property type="molecule type" value="Genomic_DNA"/>
</dbReference>
<keyword evidence="3" id="KW-0472">Membrane</keyword>
<evidence type="ECO:0000313" key="5">
    <source>
        <dbReference type="EMBL" id="MBL0389257.1"/>
    </source>
</evidence>
<keyword evidence="3" id="KW-0812">Transmembrane</keyword>
<dbReference type="RefSeq" id="WP_201638253.1">
    <property type="nucleotide sequence ID" value="NZ_JAEQNB010000009.1"/>
</dbReference>
<gene>
    <name evidence="5" type="ORF">JJB07_21930</name>
</gene>
<feature type="transmembrane region" description="Helical" evidence="3">
    <location>
        <begin position="239"/>
        <end position="263"/>
    </location>
</feature>
<evidence type="ECO:0000256" key="1">
    <source>
        <dbReference type="ARBA" id="ARBA00004127"/>
    </source>
</evidence>
<sequence length="300" mass="32079">MNRTLAILFVLLGGASYGLISPAVKMAYDAGFTPADVTSSQYFAAMAVLVLIALFQVRHLRGMTGRDLGLLVFLGVLSTGTSVFYYLSLSYLPASLAIVLLFQFTWIVMVIDFLVARAKPSRVKWVALGMIFLGTLLAVDLLHAQWGDVSMLGLGLGFLSSITYGAFLYFTGYVRQGSSPFANSAVIAVASTAVAFLIFPPKFLWNGSLGEGLWYWALIIGGLGQVIPPIFFNIGIPKIGGALAAVLGAIELPVAVVSAFLILHEEVVGVQWVGILLILLGIVVTEVRLFTGVQKKNPAT</sequence>
<dbReference type="InterPro" id="IPR000620">
    <property type="entry name" value="EamA_dom"/>
</dbReference>
<proteinExistence type="inferred from homology"/>
<dbReference type="InterPro" id="IPR037185">
    <property type="entry name" value="EmrE-like"/>
</dbReference>
<feature type="transmembrane region" description="Helical" evidence="3">
    <location>
        <begin position="152"/>
        <end position="174"/>
    </location>
</feature>
<name>A0ABS1JG48_9BACL</name>
<feature type="transmembrane region" description="Helical" evidence="3">
    <location>
        <begin position="94"/>
        <end position="115"/>
    </location>
</feature>
<feature type="domain" description="EamA" evidence="4">
    <location>
        <begin position="152"/>
        <end position="285"/>
    </location>
</feature>
<protein>
    <submittedName>
        <fullName evidence="5">DMT family transporter</fullName>
    </submittedName>
</protein>
<dbReference type="PANTHER" id="PTHR22911">
    <property type="entry name" value="ACYL-MALONYL CONDENSING ENZYME-RELATED"/>
    <property type="match status" value="1"/>
</dbReference>
<keyword evidence="6" id="KW-1185">Reference proteome</keyword>
<reference evidence="5 6" key="1">
    <citation type="submission" date="2021-01" db="EMBL/GenBank/DDBJ databases">
        <title>Tumebacillus sp. strain ITR2 16S ribosomal RNA gene Genome sequencing and assembly.</title>
        <authorList>
            <person name="Kang M."/>
        </authorList>
    </citation>
    <scope>NUCLEOTIDE SEQUENCE [LARGE SCALE GENOMIC DNA]</scope>
    <source>
        <strain evidence="5 6">ITR2</strain>
    </source>
</reference>
<feature type="transmembrane region" description="Helical" evidence="3">
    <location>
        <begin position="127"/>
        <end position="146"/>
    </location>
</feature>
<dbReference type="Proteomes" id="UP000602284">
    <property type="component" value="Unassembled WGS sequence"/>
</dbReference>
<evidence type="ECO:0000256" key="3">
    <source>
        <dbReference type="SAM" id="Phobius"/>
    </source>
</evidence>
<keyword evidence="3" id="KW-1133">Transmembrane helix</keyword>
<feature type="domain" description="EamA" evidence="4">
    <location>
        <begin position="5"/>
        <end position="138"/>
    </location>
</feature>
<feature type="transmembrane region" description="Helical" evidence="3">
    <location>
        <begin position="68"/>
        <end position="88"/>
    </location>
</feature>
<comment type="subcellular location">
    <subcellularLocation>
        <location evidence="1">Endomembrane system</location>
        <topology evidence="1">Multi-pass membrane protein</topology>
    </subcellularLocation>
</comment>
<dbReference type="PANTHER" id="PTHR22911:SF137">
    <property type="entry name" value="SOLUTE CARRIER FAMILY 35 MEMBER G2-RELATED"/>
    <property type="match status" value="1"/>
</dbReference>
<feature type="transmembrane region" description="Helical" evidence="3">
    <location>
        <begin position="213"/>
        <end position="232"/>
    </location>
</feature>
<comment type="similarity">
    <text evidence="2">Belongs to the EamA transporter family.</text>
</comment>
<dbReference type="Pfam" id="PF00892">
    <property type="entry name" value="EamA"/>
    <property type="match status" value="2"/>
</dbReference>
<evidence type="ECO:0000313" key="6">
    <source>
        <dbReference type="Proteomes" id="UP000602284"/>
    </source>
</evidence>
<accession>A0ABS1JG48</accession>